<dbReference type="OrthoDB" id="1734456at2"/>
<keyword evidence="2" id="KW-1185">Reference proteome</keyword>
<dbReference type="RefSeq" id="WP_148809850.1">
    <property type="nucleotide sequence ID" value="NZ_CP042243.1"/>
</dbReference>
<dbReference type="SUPFAM" id="SSF160719">
    <property type="entry name" value="gpW/gp25-like"/>
    <property type="match status" value="1"/>
</dbReference>
<accession>A0A5C0SH16</accession>
<reference evidence="1 2" key="1">
    <citation type="submission" date="2019-07" db="EMBL/GenBank/DDBJ databases">
        <title>Complete genome of Crassaminicella thermophila SY095.</title>
        <authorList>
            <person name="Li X."/>
        </authorList>
    </citation>
    <scope>NUCLEOTIDE SEQUENCE [LARGE SCALE GENOMIC DNA]</scope>
    <source>
        <strain evidence="1 2">SY095</strain>
    </source>
</reference>
<organism evidence="1 2">
    <name type="scientific">Crassaminicella thermophila</name>
    <dbReference type="NCBI Taxonomy" id="2599308"/>
    <lineage>
        <taxon>Bacteria</taxon>
        <taxon>Bacillati</taxon>
        <taxon>Bacillota</taxon>
        <taxon>Clostridia</taxon>
        <taxon>Eubacteriales</taxon>
        <taxon>Clostridiaceae</taxon>
        <taxon>Crassaminicella</taxon>
    </lineage>
</organism>
<dbReference type="Gene3D" id="3.10.450.40">
    <property type="match status" value="1"/>
</dbReference>
<dbReference type="Proteomes" id="UP000324646">
    <property type="component" value="Chromosome"/>
</dbReference>
<protein>
    <submittedName>
        <fullName evidence="1">DUF2634 domain-containing protein</fullName>
    </submittedName>
</protein>
<dbReference type="InterPro" id="IPR020288">
    <property type="entry name" value="Sheath_initiator"/>
</dbReference>
<sequence>MIDYKIEKGDLVRKGLGDVQMITGIEAKKQSMMIRLTIERGSFIHDETLGSRLKLLYRAKRSEVPQMADVYVREALKPEEDITIEKIEVSLIDKKKILILIFFIWNGIQDKMEVFA</sequence>
<dbReference type="EMBL" id="CP042243">
    <property type="protein sequence ID" value="QEK12704.1"/>
    <property type="molecule type" value="Genomic_DNA"/>
</dbReference>
<proteinExistence type="predicted"/>
<dbReference type="Pfam" id="PF10934">
    <property type="entry name" value="Sheath_initiator"/>
    <property type="match status" value="1"/>
</dbReference>
<evidence type="ECO:0000313" key="1">
    <source>
        <dbReference type="EMBL" id="QEK12704.1"/>
    </source>
</evidence>
<gene>
    <name evidence="1" type="ORF">FQB35_10375</name>
</gene>
<dbReference type="AlphaFoldDB" id="A0A5C0SH16"/>
<dbReference type="KEGG" id="crs:FQB35_10375"/>
<evidence type="ECO:0000313" key="2">
    <source>
        <dbReference type="Proteomes" id="UP000324646"/>
    </source>
</evidence>
<name>A0A5C0SH16_CRATE</name>